<evidence type="ECO:0000256" key="10">
    <source>
        <dbReference type="ARBA" id="ARBA00023180"/>
    </source>
</evidence>
<evidence type="ECO:0000313" key="15">
    <source>
        <dbReference type="WBParaSite" id="Pan_g11313.t1"/>
    </source>
</evidence>
<evidence type="ECO:0000256" key="7">
    <source>
        <dbReference type="ARBA" id="ARBA00022968"/>
    </source>
</evidence>
<evidence type="ECO:0000256" key="1">
    <source>
        <dbReference type="ARBA" id="ARBA00004141"/>
    </source>
</evidence>
<evidence type="ECO:0000256" key="13">
    <source>
        <dbReference type="SAM" id="Phobius"/>
    </source>
</evidence>
<dbReference type="Pfam" id="PF02485">
    <property type="entry name" value="Branch"/>
    <property type="match status" value="1"/>
</dbReference>
<reference evidence="14" key="1">
    <citation type="journal article" date="2013" name="Genetics">
        <title>The draft genome and transcriptome of Panagrellus redivivus are shaped by the harsh demands of a free-living lifestyle.</title>
        <authorList>
            <person name="Srinivasan J."/>
            <person name="Dillman A.R."/>
            <person name="Macchietto M.G."/>
            <person name="Heikkinen L."/>
            <person name="Lakso M."/>
            <person name="Fracchia K.M."/>
            <person name="Antoshechkin I."/>
            <person name="Mortazavi A."/>
            <person name="Wong G."/>
            <person name="Sternberg P.W."/>
        </authorList>
    </citation>
    <scope>NUCLEOTIDE SEQUENCE [LARGE SCALE GENOMIC DNA]</scope>
    <source>
        <strain evidence="14">MT8872</strain>
    </source>
</reference>
<dbReference type="Proteomes" id="UP000492821">
    <property type="component" value="Unassembled WGS sequence"/>
</dbReference>
<evidence type="ECO:0000256" key="8">
    <source>
        <dbReference type="ARBA" id="ARBA00022989"/>
    </source>
</evidence>
<dbReference type="AlphaFoldDB" id="A0A7E4UQP4"/>
<feature type="region of interest" description="Disordered" evidence="12">
    <location>
        <begin position="348"/>
        <end position="372"/>
    </location>
</feature>
<keyword evidence="7" id="KW-0735">Signal-anchor</keyword>
<comment type="similarity">
    <text evidence="11">Belongs to the glycosyltransferase 14 family.</text>
</comment>
<organism evidence="14 15">
    <name type="scientific">Panagrellus redivivus</name>
    <name type="common">Microworm</name>
    <dbReference type="NCBI Taxonomy" id="6233"/>
    <lineage>
        <taxon>Eukaryota</taxon>
        <taxon>Metazoa</taxon>
        <taxon>Ecdysozoa</taxon>
        <taxon>Nematoda</taxon>
        <taxon>Chromadorea</taxon>
        <taxon>Rhabditida</taxon>
        <taxon>Tylenchina</taxon>
        <taxon>Panagrolaimomorpha</taxon>
        <taxon>Panagrolaimoidea</taxon>
        <taxon>Panagrolaimidae</taxon>
        <taxon>Panagrellus</taxon>
    </lineage>
</organism>
<dbReference type="PANTHER" id="PTHR19297">
    <property type="entry name" value="GLYCOSYLTRANSFERASE 14 FAMILY MEMBER"/>
    <property type="match status" value="1"/>
</dbReference>
<keyword evidence="5" id="KW-0808">Transferase</keyword>
<comment type="subcellular location">
    <subcellularLocation>
        <location evidence="1">Membrane</location>
        <topology evidence="1">Multi-pass membrane protein</topology>
    </subcellularLocation>
    <subcellularLocation>
        <location evidence="2">Membrane</location>
        <topology evidence="2">Single-pass type II membrane protein</topology>
    </subcellularLocation>
</comment>
<feature type="transmembrane region" description="Helical" evidence="13">
    <location>
        <begin position="146"/>
        <end position="170"/>
    </location>
</feature>
<evidence type="ECO:0000256" key="5">
    <source>
        <dbReference type="ARBA" id="ARBA00022679"/>
    </source>
</evidence>
<reference evidence="15" key="2">
    <citation type="submission" date="2020-10" db="UniProtKB">
        <authorList>
            <consortium name="WormBaseParasite"/>
        </authorList>
    </citation>
    <scope>IDENTIFICATION</scope>
</reference>
<evidence type="ECO:0000256" key="11">
    <source>
        <dbReference type="ARBA" id="ARBA00038150"/>
    </source>
</evidence>
<evidence type="ECO:0000256" key="4">
    <source>
        <dbReference type="ARBA" id="ARBA00022676"/>
    </source>
</evidence>
<keyword evidence="8 13" id="KW-1133">Transmembrane helix</keyword>
<dbReference type="WBParaSite" id="Pan_g11313.t1">
    <property type="protein sequence ID" value="Pan_g11313.t1"/>
    <property type="gene ID" value="Pan_g11313"/>
</dbReference>
<dbReference type="PANTHER" id="PTHR19297:SF185">
    <property type="entry name" value="BETA-1,3-GALACTOSYL-O-GLYCOSYL-GLYCOPROTEIN BETA-1,6-N-ACETYLGLUCOSAMINYLTRANSFERASE 3"/>
    <property type="match status" value="1"/>
</dbReference>
<comment type="pathway">
    <text evidence="3">Protein modification; protein glycosylation.</text>
</comment>
<sequence>MSIQTATKCVYVEMLADSMTFKCVKAAKIAIDLTGILLIWFESRLKKKTSKMFHPNAAVIINFIRIVLMVNCMAYILINAYDLYRVLIPVTSPCDRLANIQIIIVLRLITVIANVTNVASFQMIAIERIICTMFVLKYENSSRPMFVLAMLLLLSSTYAGLACFAIFYHFGPMSSSILSGAKTSYNTKSYLITTISVVIGTIIVAVLFIVIRVWNARIARRFRAGTVNYYNQQFILSMKFQLKETVKIMDCFIPIAFGFGFLYVLSNGLIVVVNYLLKTPEAFVTYAWLSEAIFFQTLTAHVFAIVRMYKAGAFSKVSSTSAQYHDAAETTEAYYQRQNNWFALEGPKHSKNGSRSSSFLNKPPGSASTSALASTHPEDMALISVKWRRVLKTFGWVGAVSALVILGFTYSGHDEQELVSINDDIPPQPITSTSKPIEIESNPSRFLSKIDENLQKLDGFSTVNCEACFNNDTKAINTASKWVYPDLRNSSIWNDIENANYTQCEALKSAFVFPDKPFSVEEAEYPLAYGALVHKNIDQVTYMLSALYHPQNVYAFSVDGKASDEFKRRMNILGDCLPNVYIMHQSKVKWGGYEIVRAVFNNLKLLASLKHNWKYFQYLSGVDIPLKTNLEMVRIFKQLNNTFNGEIAQIQRSRINKKNPPPVPLFKSSLSATFPRAGANKLIASEKVRQLIEYLKLTFCPDESMWGTIFGNPKAIPIPGSFDGTKLLHARLAEINKKSNVSPYPPTLQPGEVFQPTQYYISRFQLWMYGGNRVCYGKSVSSSCVFGVGNLPQLITRAELVAHKMYLEIQPATFFCMLRRHWARAVDVEQQSTFRADAYSKLAQVEAAAGVPANKLRFYYSDHSF</sequence>
<feature type="compositionally biased region" description="Polar residues" evidence="12">
    <location>
        <begin position="353"/>
        <end position="372"/>
    </location>
</feature>
<feature type="transmembrane region" description="Helical" evidence="13">
    <location>
        <begin position="390"/>
        <end position="410"/>
    </location>
</feature>
<dbReference type="Pfam" id="PF10292">
    <property type="entry name" value="7TM_GPCR_Srab"/>
    <property type="match status" value="1"/>
</dbReference>
<evidence type="ECO:0000256" key="2">
    <source>
        <dbReference type="ARBA" id="ARBA00004606"/>
    </source>
</evidence>
<keyword evidence="9 13" id="KW-0472">Membrane</keyword>
<feature type="transmembrane region" description="Helical" evidence="13">
    <location>
        <begin position="98"/>
        <end position="125"/>
    </location>
</feature>
<keyword evidence="14" id="KW-1185">Reference proteome</keyword>
<feature type="transmembrane region" description="Helical" evidence="13">
    <location>
        <begin position="190"/>
        <end position="214"/>
    </location>
</feature>
<feature type="transmembrane region" description="Helical" evidence="13">
    <location>
        <begin position="283"/>
        <end position="306"/>
    </location>
</feature>
<evidence type="ECO:0000256" key="6">
    <source>
        <dbReference type="ARBA" id="ARBA00022692"/>
    </source>
</evidence>
<protein>
    <submittedName>
        <fullName evidence="15">G_PROTEIN_RECEP_F1_2 domain-containing protein</fullName>
    </submittedName>
</protein>
<evidence type="ECO:0000313" key="14">
    <source>
        <dbReference type="Proteomes" id="UP000492821"/>
    </source>
</evidence>
<dbReference type="GO" id="GO:0008375">
    <property type="term" value="F:acetylglucosaminyltransferase activity"/>
    <property type="evidence" value="ECO:0007669"/>
    <property type="project" value="TreeGrafter"/>
</dbReference>
<dbReference type="InterPro" id="IPR003406">
    <property type="entry name" value="Glyco_trans_14"/>
</dbReference>
<evidence type="ECO:0000256" key="9">
    <source>
        <dbReference type="ARBA" id="ARBA00023136"/>
    </source>
</evidence>
<feature type="transmembrane region" description="Helical" evidence="13">
    <location>
        <begin position="251"/>
        <end position="277"/>
    </location>
</feature>
<accession>A0A7E4UQP4</accession>
<keyword evidence="6 13" id="KW-0812">Transmembrane</keyword>
<evidence type="ECO:0000256" key="3">
    <source>
        <dbReference type="ARBA" id="ARBA00004922"/>
    </source>
</evidence>
<keyword evidence="10" id="KW-0325">Glycoprotein</keyword>
<proteinExistence type="inferred from homology"/>
<dbReference type="GO" id="GO:0016020">
    <property type="term" value="C:membrane"/>
    <property type="evidence" value="ECO:0007669"/>
    <property type="project" value="UniProtKB-SubCell"/>
</dbReference>
<name>A0A7E4UQP4_PANRE</name>
<evidence type="ECO:0000256" key="12">
    <source>
        <dbReference type="SAM" id="MobiDB-lite"/>
    </source>
</evidence>
<feature type="transmembrane region" description="Helical" evidence="13">
    <location>
        <begin position="57"/>
        <end position="78"/>
    </location>
</feature>
<dbReference type="InterPro" id="IPR019408">
    <property type="entry name" value="7TM_GPCR_serpentine_rcpt_Srab"/>
</dbReference>
<keyword evidence="4" id="KW-0328">Glycosyltransferase</keyword>